<dbReference type="AlphaFoldDB" id="A0A6J4KBG6"/>
<gene>
    <name evidence="2" type="ORF">AVDCRST_MAG68-379</name>
</gene>
<feature type="non-terminal residue" evidence="2">
    <location>
        <position position="1"/>
    </location>
</feature>
<proteinExistence type="predicted"/>
<reference evidence="2" key="1">
    <citation type="submission" date="2020-02" db="EMBL/GenBank/DDBJ databases">
        <authorList>
            <person name="Meier V. D."/>
        </authorList>
    </citation>
    <scope>NUCLEOTIDE SEQUENCE</scope>
    <source>
        <strain evidence="2">AVDCRST_MAG68</strain>
    </source>
</reference>
<feature type="compositionally biased region" description="Low complexity" evidence="1">
    <location>
        <begin position="96"/>
        <end position="106"/>
    </location>
</feature>
<name>A0A6J4KBG6_9BACT</name>
<evidence type="ECO:0000313" key="2">
    <source>
        <dbReference type="EMBL" id="CAA9300771.1"/>
    </source>
</evidence>
<evidence type="ECO:0000256" key="1">
    <source>
        <dbReference type="SAM" id="MobiDB-lite"/>
    </source>
</evidence>
<organism evidence="2">
    <name type="scientific">uncultured Gemmatimonadota bacterium</name>
    <dbReference type="NCBI Taxonomy" id="203437"/>
    <lineage>
        <taxon>Bacteria</taxon>
        <taxon>Pseudomonadati</taxon>
        <taxon>Gemmatimonadota</taxon>
        <taxon>environmental samples</taxon>
    </lineage>
</organism>
<feature type="compositionally biased region" description="Basic and acidic residues" evidence="1">
    <location>
        <begin position="25"/>
        <end position="40"/>
    </location>
</feature>
<feature type="compositionally biased region" description="Low complexity" evidence="1">
    <location>
        <begin position="10"/>
        <end position="24"/>
    </location>
</feature>
<accession>A0A6J4KBG6</accession>
<sequence length="106" mass="11452">DQLPADPRNGPAGAGPSFPAPGRAGAEDRFHLQRRRDGDRHRRRPGPHPRHQDRPLRGAGGRRGDAGGPGARRRVRGADPRAGAVRQRDAPRVRRAVAPVPLPGRL</sequence>
<feature type="non-terminal residue" evidence="2">
    <location>
        <position position="106"/>
    </location>
</feature>
<protein>
    <submittedName>
        <fullName evidence="2">Nucleoid-associated protein YaaK</fullName>
    </submittedName>
</protein>
<feature type="region of interest" description="Disordered" evidence="1">
    <location>
        <begin position="1"/>
        <end position="106"/>
    </location>
</feature>
<feature type="compositionally biased region" description="Gly residues" evidence="1">
    <location>
        <begin position="58"/>
        <end position="70"/>
    </location>
</feature>
<dbReference type="EMBL" id="CADCTW010000026">
    <property type="protein sequence ID" value="CAA9300771.1"/>
    <property type="molecule type" value="Genomic_DNA"/>
</dbReference>